<keyword evidence="7" id="KW-0379">Hydroxylation</keyword>
<evidence type="ECO:0000313" key="10">
    <source>
        <dbReference type="EnsemblPlants" id="Kaladp0028s0059.1.v1.1.CDS.1"/>
    </source>
</evidence>
<reference evidence="10" key="1">
    <citation type="submission" date="2021-01" db="UniProtKB">
        <authorList>
            <consortium name="EnsemblPlants"/>
        </authorList>
    </citation>
    <scope>IDENTIFICATION</scope>
</reference>
<evidence type="ECO:0000256" key="5">
    <source>
        <dbReference type="ARBA" id="ARBA00022702"/>
    </source>
</evidence>
<keyword evidence="11" id="KW-1185">Reference proteome</keyword>
<keyword evidence="4" id="KW-0964">Secreted</keyword>
<keyword evidence="6" id="KW-0732">Signal</keyword>
<dbReference type="PANTHER" id="PTHR33348:SF44">
    <property type="entry name" value="PRECURSOR OF CEP6"/>
    <property type="match status" value="1"/>
</dbReference>
<feature type="compositionally biased region" description="Basic and acidic residues" evidence="8">
    <location>
        <begin position="108"/>
        <end position="122"/>
    </location>
</feature>
<evidence type="ECO:0000256" key="2">
    <source>
        <dbReference type="ARBA" id="ARBA00008963"/>
    </source>
</evidence>
<keyword evidence="9" id="KW-0472">Membrane</keyword>
<dbReference type="GO" id="GO:0048364">
    <property type="term" value="P:root development"/>
    <property type="evidence" value="ECO:0007669"/>
    <property type="project" value="InterPro"/>
</dbReference>
<dbReference type="GO" id="GO:0006995">
    <property type="term" value="P:cellular response to nitrogen starvation"/>
    <property type="evidence" value="ECO:0007669"/>
    <property type="project" value="UniProtKB-ARBA"/>
</dbReference>
<dbReference type="GO" id="GO:0048046">
    <property type="term" value="C:apoplast"/>
    <property type="evidence" value="ECO:0007669"/>
    <property type="project" value="UniProtKB-SubCell"/>
</dbReference>
<dbReference type="EnsemblPlants" id="Kaladp0028s0059.1.v1.1">
    <property type="protein sequence ID" value="Kaladp0028s0059.1.v1.1.CDS.1"/>
    <property type="gene ID" value="Kaladp0028s0059.v1.1"/>
</dbReference>
<evidence type="ECO:0000256" key="3">
    <source>
        <dbReference type="ARBA" id="ARBA00022523"/>
    </source>
</evidence>
<dbReference type="GO" id="GO:0005179">
    <property type="term" value="F:hormone activity"/>
    <property type="evidence" value="ECO:0007669"/>
    <property type="project" value="UniProtKB-KW"/>
</dbReference>
<comment type="similarity">
    <text evidence="2">Belongs to the C-terminally encoded plant signaling peptide (CEP) family.</text>
</comment>
<evidence type="ECO:0000256" key="4">
    <source>
        <dbReference type="ARBA" id="ARBA00022525"/>
    </source>
</evidence>
<feature type="transmembrane region" description="Helical" evidence="9">
    <location>
        <begin position="6"/>
        <end position="23"/>
    </location>
</feature>
<dbReference type="Gramene" id="Kaladp0028s0059.1.v1.1">
    <property type="protein sequence ID" value="Kaladp0028s0059.1.v1.1.CDS.1"/>
    <property type="gene ID" value="Kaladp0028s0059.v1.1"/>
</dbReference>
<evidence type="ECO:0000256" key="9">
    <source>
        <dbReference type="SAM" id="Phobius"/>
    </source>
</evidence>
<organism evidence="10 11">
    <name type="scientific">Kalanchoe fedtschenkoi</name>
    <name type="common">Lavender scallops</name>
    <name type="synonym">South American air plant</name>
    <dbReference type="NCBI Taxonomy" id="63787"/>
    <lineage>
        <taxon>Eukaryota</taxon>
        <taxon>Viridiplantae</taxon>
        <taxon>Streptophyta</taxon>
        <taxon>Embryophyta</taxon>
        <taxon>Tracheophyta</taxon>
        <taxon>Spermatophyta</taxon>
        <taxon>Magnoliopsida</taxon>
        <taxon>eudicotyledons</taxon>
        <taxon>Gunneridae</taxon>
        <taxon>Pentapetalae</taxon>
        <taxon>Saxifragales</taxon>
        <taxon>Crassulaceae</taxon>
        <taxon>Kalanchoe</taxon>
    </lineage>
</organism>
<evidence type="ECO:0000256" key="7">
    <source>
        <dbReference type="ARBA" id="ARBA00023278"/>
    </source>
</evidence>
<dbReference type="OMA" id="HYHTSTV"/>
<dbReference type="AlphaFoldDB" id="A0A7N0T9Q0"/>
<evidence type="ECO:0000256" key="6">
    <source>
        <dbReference type="ARBA" id="ARBA00022729"/>
    </source>
</evidence>
<dbReference type="GO" id="GO:2000280">
    <property type="term" value="P:regulation of root development"/>
    <property type="evidence" value="ECO:0007669"/>
    <property type="project" value="TreeGrafter"/>
</dbReference>
<keyword evidence="9" id="KW-0812">Transmembrane</keyword>
<feature type="region of interest" description="Disordered" evidence="8">
    <location>
        <begin position="68"/>
        <end position="183"/>
    </location>
</feature>
<dbReference type="PANTHER" id="PTHR33348">
    <property type="entry name" value="PRECURSOR OF CEP5"/>
    <property type="match status" value="1"/>
</dbReference>
<proteinExistence type="inferred from homology"/>
<name>A0A7N0T9Q0_KALFE</name>
<accession>A0A7N0T9Q0</accession>
<evidence type="ECO:0000256" key="8">
    <source>
        <dbReference type="SAM" id="MobiDB-lite"/>
    </source>
</evidence>
<evidence type="ECO:0000313" key="11">
    <source>
        <dbReference type="Proteomes" id="UP000594263"/>
    </source>
</evidence>
<evidence type="ECO:0000256" key="1">
    <source>
        <dbReference type="ARBA" id="ARBA00004271"/>
    </source>
</evidence>
<sequence>MERTNLIVAFILLMFVSSTILISEGRHLRSRNDRLELQTSEKHVLTGKSTHATVNSDQLAPEAPIQIVNAAQPPPPPPAGHLDNFRPTALGHSPGAGHSLQPQVSSEHMVKDARTTSDEKNSHSHAGSTFKTVNSDEVLPEAPSPIANASLPPQSPPPPARNMDGFQPTTPGHSPGAGHSIQN</sequence>
<comment type="subcellular location">
    <subcellularLocation>
        <location evidence="1">Secreted</location>
        <location evidence="1">Extracellular space</location>
        <location evidence="1">Apoplast</location>
    </subcellularLocation>
</comment>
<feature type="compositionally biased region" description="Polar residues" evidence="8">
    <location>
        <begin position="124"/>
        <end position="135"/>
    </location>
</feature>
<keyword evidence="5" id="KW-0372">Hormone</keyword>
<protein>
    <submittedName>
        <fullName evidence="10">Uncharacterized protein</fullName>
    </submittedName>
</protein>
<keyword evidence="3" id="KW-0052">Apoplast</keyword>
<dbReference type="InterPro" id="IPR033250">
    <property type="entry name" value="CEP"/>
</dbReference>
<dbReference type="GO" id="GO:1901371">
    <property type="term" value="P:regulation of leaf morphogenesis"/>
    <property type="evidence" value="ECO:0007669"/>
    <property type="project" value="TreeGrafter"/>
</dbReference>
<dbReference type="Proteomes" id="UP000594263">
    <property type="component" value="Unplaced"/>
</dbReference>
<keyword evidence="9" id="KW-1133">Transmembrane helix</keyword>
<dbReference type="GO" id="GO:1902025">
    <property type="term" value="P:nitrate import"/>
    <property type="evidence" value="ECO:0007669"/>
    <property type="project" value="TreeGrafter"/>
</dbReference>